<reference evidence="5" key="1">
    <citation type="submission" date="2020-11" db="EMBL/GenBank/DDBJ databases">
        <authorList>
            <person name="Koelle M."/>
            <person name="Horta M.A.C."/>
            <person name="Nowrousian M."/>
            <person name="Ohm R.A."/>
            <person name="Benz P."/>
            <person name="Pilgard A."/>
        </authorList>
    </citation>
    <scope>NUCLEOTIDE SEQUENCE</scope>
    <source>
        <strain evidence="5">FPRL280</strain>
    </source>
</reference>
<keyword evidence="1" id="KW-0346">Stress response</keyword>
<accession>A0A8H7U056</accession>
<comment type="caution">
    <text evidence="5">The sequence shown here is derived from an EMBL/GenBank/DDBJ whole genome shotgun (WGS) entry which is preliminary data.</text>
</comment>
<comment type="similarity">
    <text evidence="2 3">Belongs to the small heat shock protein (HSP20) family.</text>
</comment>
<dbReference type="InterPro" id="IPR002068">
    <property type="entry name" value="A-crystallin/Hsp20_dom"/>
</dbReference>
<evidence type="ECO:0000313" key="5">
    <source>
        <dbReference type="EMBL" id="KAF9809063.1"/>
    </source>
</evidence>
<gene>
    <name evidence="5" type="ORF">IEO21_07600</name>
</gene>
<dbReference type="InterPro" id="IPR008978">
    <property type="entry name" value="HSP20-like_chaperone"/>
</dbReference>
<dbReference type="CDD" id="cd06464">
    <property type="entry name" value="ACD_sHsps-like"/>
    <property type="match status" value="1"/>
</dbReference>
<dbReference type="Proteomes" id="UP000639403">
    <property type="component" value="Unassembled WGS sequence"/>
</dbReference>
<evidence type="ECO:0000256" key="2">
    <source>
        <dbReference type="PROSITE-ProRule" id="PRU00285"/>
    </source>
</evidence>
<reference evidence="5" key="2">
    <citation type="journal article" name="Front. Microbiol.">
        <title>Degradative Capacity of Two Strains of Rhodonia placenta: From Phenotype to Genotype.</title>
        <authorList>
            <person name="Kolle M."/>
            <person name="Horta M.A.C."/>
            <person name="Nowrousian M."/>
            <person name="Ohm R.A."/>
            <person name="Benz J.P."/>
            <person name="Pilgard A."/>
        </authorList>
    </citation>
    <scope>NUCLEOTIDE SEQUENCE</scope>
    <source>
        <strain evidence="5">FPRL280</strain>
    </source>
</reference>
<dbReference type="SUPFAM" id="SSF49764">
    <property type="entry name" value="HSP20-like chaperones"/>
    <property type="match status" value="1"/>
</dbReference>
<dbReference type="PANTHER" id="PTHR11527">
    <property type="entry name" value="HEAT-SHOCK PROTEIN 20 FAMILY MEMBER"/>
    <property type="match status" value="1"/>
</dbReference>
<sequence length="160" mass="18362">MSLTRLFNDPFYFTSEFDRLFDDALTRRVDGNRQVASQRNNSTMMMTPRLTLRGRMDMHEDTKANTITAIFELPGLKKDDVTIEVHDTMLTVSGESKQRSDHDENGYAVRERRYGKFSRAIPLPPGVKSNEIKAMMENGVLTVMFPRTTPEQVAKRISIN</sequence>
<name>A0A8H7U056_9APHY</name>
<dbReference type="Pfam" id="PF00011">
    <property type="entry name" value="HSP20"/>
    <property type="match status" value="1"/>
</dbReference>
<dbReference type="PROSITE" id="PS01031">
    <property type="entry name" value="SHSP"/>
    <property type="match status" value="1"/>
</dbReference>
<evidence type="ECO:0000256" key="1">
    <source>
        <dbReference type="ARBA" id="ARBA00023016"/>
    </source>
</evidence>
<dbReference type="Gene3D" id="2.60.40.790">
    <property type="match status" value="1"/>
</dbReference>
<dbReference type="EMBL" id="JADOXO010000221">
    <property type="protein sequence ID" value="KAF9809063.1"/>
    <property type="molecule type" value="Genomic_DNA"/>
</dbReference>
<organism evidence="5 6">
    <name type="scientific">Rhodonia placenta</name>
    <dbReference type="NCBI Taxonomy" id="104341"/>
    <lineage>
        <taxon>Eukaryota</taxon>
        <taxon>Fungi</taxon>
        <taxon>Dikarya</taxon>
        <taxon>Basidiomycota</taxon>
        <taxon>Agaricomycotina</taxon>
        <taxon>Agaricomycetes</taxon>
        <taxon>Polyporales</taxon>
        <taxon>Adustoporiaceae</taxon>
        <taxon>Rhodonia</taxon>
    </lineage>
</organism>
<feature type="domain" description="SHSP" evidence="4">
    <location>
        <begin position="49"/>
        <end position="160"/>
    </location>
</feature>
<protein>
    <recommendedName>
        <fullName evidence="4">SHSP domain-containing protein</fullName>
    </recommendedName>
</protein>
<dbReference type="InterPro" id="IPR031107">
    <property type="entry name" value="Small_HSP"/>
</dbReference>
<proteinExistence type="inferred from homology"/>
<evidence type="ECO:0000256" key="3">
    <source>
        <dbReference type="RuleBase" id="RU003616"/>
    </source>
</evidence>
<evidence type="ECO:0000313" key="6">
    <source>
        <dbReference type="Proteomes" id="UP000639403"/>
    </source>
</evidence>
<evidence type="ECO:0000259" key="4">
    <source>
        <dbReference type="PROSITE" id="PS01031"/>
    </source>
</evidence>
<dbReference type="AlphaFoldDB" id="A0A8H7U056"/>